<evidence type="ECO:0000313" key="3">
    <source>
        <dbReference type="Proteomes" id="UP001595722"/>
    </source>
</evidence>
<keyword evidence="1" id="KW-0472">Membrane</keyword>
<keyword evidence="1" id="KW-0812">Transmembrane</keyword>
<sequence length="39" mass="4268">MFMDEVVFAGLAIVTLTCAFFIGVYVAVKKDMKKHGTGE</sequence>
<dbReference type="NCBIfam" id="NF041600">
    <property type="entry name" value="cyt_ox_CcoM"/>
    <property type="match status" value="1"/>
</dbReference>
<feature type="transmembrane region" description="Helical" evidence="1">
    <location>
        <begin position="6"/>
        <end position="28"/>
    </location>
</feature>
<dbReference type="RefSeq" id="WP_376866321.1">
    <property type="nucleotide sequence ID" value="NZ_JBHRYB010000007.1"/>
</dbReference>
<evidence type="ECO:0000256" key="1">
    <source>
        <dbReference type="SAM" id="Phobius"/>
    </source>
</evidence>
<dbReference type="Proteomes" id="UP001595722">
    <property type="component" value="Unassembled WGS sequence"/>
</dbReference>
<name>A0ABV7VTP3_9GAMM</name>
<organism evidence="2 3">
    <name type="scientific">Bacterioplanoides pacificum</name>
    <dbReference type="NCBI Taxonomy" id="1171596"/>
    <lineage>
        <taxon>Bacteria</taxon>
        <taxon>Pseudomonadati</taxon>
        <taxon>Pseudomonadota</taxon>
        <taxon>Gammaproteobacteria</taxon>
        <taxon>Oceanospirillales</taxon>
        <taxon>Oceanospirillaceae</taxon>
        <taxon>Bacterioplanoides</taxon>
    </lineage>
</organism>
<gene>
    <name evidence="2" type="primary">ccoM</name>
    <name evidence="2" type="ORF">ACFOMG_09745</name>
</gene>
<dbReference type="InterPro" id="IPR048085">
    <property type="entry name" value="Cyt_ox_CcoM-like"/>
</dbReference>
<protein>
    <submittedName>
        <fullName evidence="2">Cytochrome c oxidase subunit CcoM</fullName>
    </submittedName>
</protein>
<comment type="caution">
    <text evidence="2">The sequence shown here is derived from an EMBL/GenBank/DDBJ whole genome shotgun (WGS) entry which is preliminary data.</text>
</comment>
<keyword evidence="3" id="KW-1185">Reference proteome</keyword>
<reference evidence="3" key="1">
    <citation type="journal article" date="2019" name="Int. J. Syst. Evol. Microbiol.">
        <title>The Global Catalogue of Microorganisms (GCM) 10K type strain sequencing project: providing services to taxonomists for standard genome sequencing and annotation.</title>
        <authorList>
            <consortium name="The Broad Institute Genomics Platform"/>
            <consortium name="The Broad Institute Genome Sequencing Center for Infectious Disease"/>
            <person name="Wu L."/>
            <person name="Ma J."/>
        </authorList>
    </citation>
    <scope>NUCLEOTIDE SEQUENCE [LARGE SCALE GENOMIC DNA]</scope>
    <source>
        <strain evidence="3">KCTC 42424</strain>
    </source>
</reference>
<dbReference type="EMBL" id="JBHRYB010000007">
    <property type="protein sequence ID" value="MFC3680378.1"/>
    <property type="molecule type" value="Genomic_DNA"/>
</dbReference>
<proteinExistence type="predicted"/>
<accession>A0ABV7VTP3</accession>
<evidence type="ECO:0000313" key="2">
    <source>
        <dbReference type="EMBL" id="MFC3680378.1"/>
    </source>
</evidence>
<keyword evidence="1" id="KW-1133">Transmembrane helix</keyword>